<dbReference type="RefSeq" id="WP_020875076.1">
    <property type="nucleotide sequence ID" value="NZ_ATHJ01000061.1"/>
</dbReference>
<dbReference type="InterPro" id="IPR036390">
    <property type="entry name" value="WH_DNA-bd_sf"/>
</dbReference>
<dbReference type="EMBL" id="ATHJ01000061">
    <property type="protein sequence ID" value="EPR42978.1"/>
    <property type="molecule type" value="Genomic_DNA"/>
</dbReference>
<dbReference type="InterPro" id="IPR036388">
    <property type="entry name" value="WH-like_DNA-bd_sf"/>
</dbReference>
<dbReference type="GO" id="GO:0005524">
    <property type="term" value="F:ATP binding"/>
    <property type="evidence" value="ECO:0007669"/>
    <property type="project" value="UniProtKB-KW"/>
</dbReference>
<dbReference type="GO" id="GO:0009435">
    <property type="term" value="P:NAD+ biosynthetic process"/>
    <property type="evidence" value="ECO:0007669"/>
    <property type="project" value="UniProtKB-UniRule"/>
</dbReference>
<comment type="catalytic activity">
    <reaction evidence="10 11">
        <text>nicotinate beta-D-ribonucleotide + ATP + H(+) = deamido-NAD(+) + diphosphate</text>
        <dbReference type="Rhea" id="RHEA:22860"/>
        <dbReference type="ChEBI" id="CHEBI:15378"/>
        <dbReference type="ChEBI" id="CHEBI:30616"/>
        <dbReference type="ChEBI" id="CHEBI:33019"/>
        <dbReference type="ChEBI" id="CHEBI:57502"/>
        <dbReference type="ChEBI" id="CHEBI:58437"/>
        <dbReference type="EC" id="2.7.7.18"/>
    </reaction>
</comment>
<dbReference type="eggNOG" id="COG1057">
    <property type="taxonomic scope" value="Bacteria"/>
</dbReference>
<dbReference type="Gene3D" id="3.40.50.620">
    <property type="entry name" value="HUPs"/>
    <property type="match status" value="1"/>
</dbReference>
<name>S7VET5_DESML</name>
<keyword evidence="5 11" id="KW-0808">Transferase</keyword>
<dbReference type="AlphaFoldDB" id="S7VET5"/>
<organism evidence="13 14">
    <name type="scientific">Desulfococcus multivorans DSM 2059</name>
    <dbReference type="NCBI Taxonomy" id="1121405"/>
    <lineage>
        <taxon>Bacteria</taxon>
        <taxon>Pseudomonadati</taxon>
        <taxon>Thermodesulfobacteriota</taxon>
        <taxon>Desulfobacteria</taxon>
        <taxon>Desulfobacterales</taxon>
        <taxon>Desulfococcaceae</taxon>
        <taxon>Desulfococcus</taxon>
    </lineage>
</organism>
<dbReference type="CDD" id="cd02165">
    <property type="entry name" value="NMNAT"/>
    <property type="match status" value="1"/>
</dbReference>
<comment type="caution">
    <text evidence="13">The sequence shown here is derived from an EMBL/GenBank/DDBJ whole genome shotgun (WGS) entry which is preliminary data.</text>
</comment>
<dbReference type="Gene3D" id="3.90.79.10">
    <property type="entry name" value="Nucleoside Triphosphate Pyrophosphohydrolase"/>
    <property type="match status" value="1"/>
</dbReference>
<evidence type="ECO:0000256" key="9">
    <source>
        <dbReference type="ARBA" id="ARBA00023027"/>
    </source>
</evidence>
<evidence type="ECO:0000259" key="12">
    <source>
        <dbReference type="PROSITE" id="PS51462"/>
    </source>
</evidence>
<accession>S7VET5</accession>
<sequence length="586" mass="67044">MTERILKFGIDVHGVADADVAFFSGLTRLLVENGHEVHLLTGVERTPELEHYLKTVLGLSWTHLFSIISHARESGATIETIRGNPYVDEDLWERAKAEHCRRNGIDLHLDDSAVYGRHFRTPYAKYYKNRRPRKKRKIAIIGGSFNPVTNAHIMMAEAILKVLPDVHQVWMMPAYHHPFEKHRGYSSHRIRMIRLVETPGIRYFGYEIDHRLSGVTYETFSRLLDDPDYRDYYVFHMVIGADCVFDFDTKWQHADALAARVPFIILPRAGYDLERYHGLLSRPPHVILTDVAIPDISATEVRARAAAGVSIRGLVPAAVESYIRHHRLYRRKGEGETVSALPDRHFQPRRQSSTTTPAALCDRSSVFIHIAVCTLKDDQLSVLMIRGKDEPPAGEWMLPGGPLELPFREDLSEIAVRKLAAETGLADIYIEQLKTYGGVVESRQECRVNVAYFALVPYERIAGRERSGNSAESAWMPLRDYRTIPGDRNRVPAKDQERILLDLTERIRGKISYTPIAFELVSDRFTWPDLRKVYEIVLGRRLDAANFKRKIRSMYRIRELTAEGGAYSVGRPPKQLKFDGIKEGYV</sequence>
<keyword evidence="8 11" id="KW-0067">ATP-binding</keyword>
<evidence type="ECO:0000256" key="8">
    <source>
        <dbReference type="ARBA" id="ARBA00022840"/>
    </source>
</evidence>
<gene>
    <name evidence="11" type="primary">nadD</name>
    <name evidence="13" type="ORF">dsmv_0059</name>
</gene>
<evidence type="ECO:0000256" key="2">
    <source>
        <dbReference type="ARBA" id="ARBA00005019"/>
    </source>
</evidence>
<evidence type="ECO:0000256" key="1">
    <source>
        <dbReference type="ARBA" id="ARBA00002324"/>
    </source>
</evidence>
<dbReference type="Proteomes" id="UP000014977">
    <property type="component" value="Unassembled WGS sequence"/>
</dbReference>
<dbReference type="PROSITE" id="PS51462">
    <property type="entry name" value="NUDIX"/>
    <property type="match status" value="1"/>
</dbReference>
<dbReference type="Gene3D" id="1.10.10.10">
    <property type="entry name" value="Winged helix-like DNA-binding domain superfamily/Winged helix DNA-binding domain"/>
    <property type="match status" value="1"/>
</dbReference>
<evidence type="ECO:0000256" key="4">
    <source>
        <dbReference type="ARBA" id="ARBA00022642"/>
    </source>
</evidence>
<reference evidence="13 14" key="1">
    <citation type="journal article" date="2013" name="Genome Announc.">
        <title>Draft genome sequences for three mercury-methylating, sulfate-reducing bacteria.</title>
        <authorList>
            <person name="Brown S.D."/>
            <person name="Hurt R.A.Jr."/>
            <person name="Gilmour C.C."/>
            <person name="Elias D.A."/>
        </authorList>
    </citation>
    <scope>NUCLEOTIDE SEQUENCE [LARGE SCALE GENOMIC DNA]</scope>
    <source>
        <strain evidence="13 14">DSM 2059</strain>
    </source>
</reference>
<evidence type="ECO:0000256" key="6">
    <source>
        <dbReference type="ARBA" id="ARBA00022695"/>
    </source>
</evidence>
<dbReference type="SUPFAM" id="SSF52374">
    <property type="entry name" value="Nucleotidylyl transferase"/>
    <property type="match status" value="1"/>
</dbReference>
<dbReference type="STRING" id="897.B2D07_10390"/>
<dbReference type="eggNOG" id="COG1051">
    <property type="taxonomic scope" value="Bacteria"/>
</dbReference>
<dbReference type="Pfam" id="PF21906">
    <property type="entry name" value="WHD_NrtR"/>
    <property type="match status" value="1"/>
</dbReference>
<dbReference type="Pfam" id="PF01467">
    <property type="entry name" value="CTP_transf_like"/>
    <property type="match status" value="1"/>
</dbReference>
<dbReference type="PANTHER" id="PTHR39321">
    <property type="entry name" value="NICOTINATE-NUCLEOTIDE ADENYLYLTRANSFERASE-RELATED"/>
    <property type="match status" value="1"/>
</dbReference>
<feature type="domain" description="Nudix hydrolase" evidence="12">
    <location>
        <begin position="361"/>
        <end position="498"/>
    </location>
</feature>
<dbReference type="Pfam" id="PF00293">
    <property type="entry name" value="NUDIX"/>
    <property type="match status" value="1"/>
</dbReference>
<dbReference type="SUPFAM" id="SSF55811">
    <property type="entry name" value="Nudix"/>
    <property type="match status" value="1"/>
</dbReference>
<dbReference type="CDD" id="cd18873">
    <property type="entry name" value="NUDIX_NadM_like"/>
    <property type="match status" value="1"/>
</dbReference>
<keyword evidence="7 11" id="KW-0547">Nucleotide-binding</keyword>
<evidence type="ECO:0000256" key="10">
    <source>
        <dbReference type="ARBA" id="ARBA00048721"/>
    </source>
</evidence>
<evidence type="ECO:0000313" key="13">
    <source>
        <dbReference type="EMBL" id="EPR42978.1"/>
    </source>
</evidence>
<keyword evidence="4 11" id="KW-0662">Pyridine nucleotide biosynthesis</keyword>
<evidence type="ECO:0000313" key="14">
    <source>
        <dbReference type="Proteomes" id="UP000014977"/>
    </source>
</evidence>
<dbReference type="InterPro" id="IPR005248">
    <property type="entry name" value="NadD/NMNAT"/>
</dbReference>
<dbReference type="EC" id="2.7.7.18" evidence="11"/>
<keyword evidence="6 11" id="KW-0548">Nucleotidyltransferase</keyword>
<dbReference type="HAMAP" id="MF_00244">
    <property type="entry name" value="NaMN_adenylyltr"/>
    <property type="match status" value="1"/>
</dbReference>
<dbReference type="InterPro" id="IPR054105">
    <property type="entry name" value="WHD_NrtR"/>
</dbReference>
<evidence type="ECO:0000256" key="3">
    <source>
        <dbReference type="ARBA" id="ARBA00009014"/>
    </source>
</evidence>
<dbReference type="PANTHER" id="PTHR39321:SF3">
    <property type="entry name" value="PHOSPHOPANTETHEINE ADENYLYLTRANSFERASE"/>
    <property type="match status" value="1"/>
</dbReference>
<evidence type="ECO:0000256" key="11">
    <source>
        <dbReference type="HAMAP-Rule" id="MF_00244"/>
    </source>
</evidence>
<keyword evidence="9 11" id="KW-0520">NAD</keyword>
<dbReference type="InterPro" id="IPR015797">
    <property type="entry name" value="NUDIX_hydrolase-like_dom_sf"/>
</dbReference>
<dbReference type="InterPro" id="IPR014729">
    <property type="entry name" value="Rossmann-like_a/b/a_fold"/>
</dbReference>
<dbReference type="GO" id="GO:0004515">
    <property type="term" value="F:nicotinate-nucleotide adenylyltransferase activity"/>
    <property type="evidence" value="ECO:0007669"/>
    <property type="project" value="UniProtKB-UniRule"/>
</dbReference>
<dbReference type="SUPFAM" id="SSF46785">
    <property type="entry name" value="Winged helix' DNA-binding domain"/>
    <property type="match status" value="1"/>
</dbReference>
<comment type="similarity">
    <text evidence="3 11">Belongs to the NadD family.</text>
</comment>
<dbReference type="InterPro" id="IPR004821">
    <property type="entry name" value="Cyt_trans-like"/>
</dbReference>
<comment type="pathway">
    <text evidence="2 11">Cofactor biosynthesis; NAD(+) biosynthesis; deamido-NAD(+) from nicotinate D-ribonucleotide: step 1/1.</text>
</comment>
<dbReference type="OrthoDB" id="9761969at2"/>
<dbReference type="InterPro" id="IPR000086">
    <property type="entry name" value="NUDIX_hydrolase_dom"/>
</dbReference>
<dbReference type="UniPathway" id="UPA00253">
    <property type="reaction ID" value="UER00332"/>
</dbReference>
<evidence type="ECO:0000256" key="5">
    <source>
        <dbReference type="ARBA" id="ARBA00022679"/>
    </source>
</evidence>
<comment type="function">
    <text evidence="1 11">Catalyzes the reversible adenylation of nicotinate mononucleotide (NaMN) to nicotinic acid adenine dinucleotide (NaAD).</text>
</comment>
<evidence type="ECO:0000256" key="7">
    <source>
        <dbReference type="ARBA" id="ARBA00022741"/>
    </source>
</evidence>
<keyword evidence="14" id="KW-1185">Reference proteome</keyword>
<protein>
    <recommendedName>
        <fullName evidence="11">Probable nicotinate-nucleotide adenylyltransferase</fullName>
        <ecNumber evidence="11">2.7.7.18</ecNumber>
    </recommendedName>
    <alternativeName>
        <fullName evidence="11">Deamido-NAD(+) diphosphorylase</fullName>
    </alternativeName>
    <alternativeName>
        <fullName evidence="11">Deamido-NAD(+) pyrophosphorylase</fullName>
    </alternativeName>
    <alternativeName>
        <fullName evidence="11">Nicotinate mononucleotide adenylyltransferase</fullName>
        <shortName evidence="11">NaMN adenylyltransferase</shortName>
    </alternativeName>
</protein>
<proteinExistence type="inferred from homology"/>